<proteinExistence type="predicted"/>
<evidence type="ECO:0000313" key="1">
    <source>
        <dbReference type="EMBL" id="TBH73072.1"/>
    </source>
</evidence>
<comment type="caution">
    <text evidence="1">The sequence shown here is derived from an EMBL/GenBank/DDBJ whole genome shotgun (WGS) entry which is preliminary data.</text>
</comment>
<sequence>MEFSEYLTQKNICSSTFSAAEPVLFSSWSTAFALLHPASFTEQNKFIINKIRRKYPVKKE</sequence>
<dbReference type="Proteomes" id="UP000293583">
    <property type="component" value="Unassembled WGS sequence"/>
</dbReference>
<organism evidence="1 2">
    <name type="scientific">Aquirufa antheringensis</name>
    <dbReference type="NCBI Taxonomy" id="2516559"/>
    <lineage>
        <taxon>Bacteria</taxon>
        <taxon>Pseudomonadati</taxon>
        <taxon>Bacteroidota</taxon>
        <taxon>Cytophagia</taxon>
        <taxon>Cytophagales</taxon>
        <taxon>Flectobacillaceae</taxon>
        <taxon>Aquirufa</taxon>
    </lineage>
</organism>
<reference evidence="1 2" key="1">
    <citation type="submission" date="2019-02" db="EMBL/GenBank/DDBJ databases">
        <title>Genome of a new Bacteroidetes strain.</title>
        <authorList>
            <person name="Pitt A."/>
        </authorList>
    </citation>
    <scope>NUCLEOTIDE SEQUENCE [LARGE SCALE GENOMIC DNA]</scope>
    <source>
        <strain evidence="1 2">103A-SOEBACH</strain>
    </source>
</reference>
<dbReference type="AlphaFoldDB" id="A0A4Q9BAG5"/>
<accession>A0A4Q9BAG5</accession>
<dbReference type="EMBL" id="SEWY01000003">
    <property type="protein sequence ID" value="TBH73072.1"/>
    <property type="molecule type" value="Genomic_DNA"/>
</dbReference>
<gene>
    <name evidence="1" type="ORF">EWU20_06775</name>
</gene>
<evidence type="ECO:0000313" key="2">
    <source>
        <dbReference type="Proteomes" id="UP000293583"/>
    </source>
</evidence>
<protein>
    <submittedName>
        <fullName evidence="1">Uncharacterized protein</fullName>
    </submittedName>
</protein>
<name>A0A4Q9BAG5_9BACT</name>
<keyword evidence="2" id="KW-1185">Reference proteome</keyword>